<dbReference type="Gene3D" id="3.30.70.260">
    <property type="match status" value="2"/>
</dbReference>
<name>A0ABU7V4T0_9MICO</name>
<accession>A0ABU7V4T0</accession>
<comment type="caution">
    <text evidence="2">The sequence shown here is derived from an EMBL/GenBank/DDBJ whole genome shotgun (WGS) entry which is preliminary data.</text>
</comment>
<dbReference type="InterPro" id="IPR016867">
    <property type="entry name" value="GcvR"/>
</dbReference>
<dbReference type="SUPFAM" id="SSF55021">
    <property type="entry name" value="ACT-like"/>
    <property type="match status" value="2"/>
</dbReference>
<evidence type="ECO:0000313" key="3">
    <source>
        <dbReference type="Proteomes" id="UP001351900"/>
    </source>
</evidence>
<dbReference type="PANTHER" id="PTHR34875">
    <property type="entry name" value="UPF0237 PROTEIN MJ1558"/>
    <property type="match status" value="1"/>
</dbReference>
<dbReference type="InterPro" id="IPR045865">
    <property type="entry name" value="ACT-like_dom_sf"/>
</dbReference>
<feature type="domain" description="ACT" evidence="1">
    <location>
        <begin position="5"/>
        <end position="80"/>
    </location>
</feature>
<gene>
    <name evidence="2" type="ORF">V2V91_03870</name>
</gene>
<dbReference type="InterPro" id="IPR050990">
    <property type="entry name" value="UPF0237/GcvR_regulator"/>
</dbReference>
<feature type="domain" description="ACT" evidence="1">
    <location>
        <begin position="91"/>
        <end position="170"/>
    </location>
</feature>
<dbReference type="EMBL" id="JAZHOV010000002">
    <property type="protein sequence ID" value="MEF2254275.1"/>
    <property type="molecule type" value="Genomic_DNA"/>
</dbReference>
<proteinExistence type="predicted"/>
<evidence type="ECO:0000259" key="1">
    <source>
        <dbReference type="PROSITE" id="PS51671"/>
    </source>
</evidence>
<dbReference type="Pfam" id="PF01842">
    <property type="entry name" value="ACT"/>
    <property type="match status" value="1"/>
</dbReference>
<dbReference type="RefSeq" id="WP_292712990.1">
    <property type="nucleotide sequence ID" value="NZ_BAAAUO010000005.1"/>
</dbReference>
<dbReference type="Proteomes" id="UP001351900">
    <property type="component" value="Unassembled WGS sequence"/>
</dbReference>
<dbReference type="CDD" id="cd04869">
    <property type="entry name" value="ACT_GcvR_2"/>
    <property type="match status" value="1"/>
</dbReference>
<dbReference type="PROSITE" id="PS51671">
    <property type="entry name" value="ACT"/>
    <property type="match status" value="2"/>
</dbReference>
<sequence>MPRYVITLVGEDRSGLVSAVADAVSAHGGNWEGSQLAERAGVFAGVIEISVPEESAAVLLDALLALDETLTVTALSGADASAANRAASSLVISLIANDRPGIVRDVSAVLAAHGLSIDDLSTEVRDAAMAGGRIFEASVLAHAAAGTDLSRVKEDLEKLAAELQVEIAIG</sequence>
<dbReference type="PIRSF" id="PIRSF028103">
    <property type="entry name" value="GcvR"/>
    <property type="match status" value="1"/>
</dbReference>
<keyword evidence="3" id="KW-1185">Reference proteome</keyword>
<dbReference type="InterPro" id="IPR002912">
    <property type="entry name" value="ACT_dom"/>
</dbReference>
<evidence type="ECO:0000313" key="2">
    <source>
        <dbReference type="EMBL" id="MEF2254275.1"/>
    </source>
</evidence>
<organism evidence="2 3">
    <name type="scientific">Microbacterium schleiferi</name>
    <dbReference type="NCBI Taxonomy" id="69362"/>
    <lineage>
        <taxon>Bacteria</taxon>
        <taxon>Bacillati</taxon>
        <taxon>Actinomycetota</taxon>
        <taxon>Actinomycetes</taxon>
        <taxon>Micrococcales</taxon>
        <taxon>Microbacteriaceae</taxon>
        <taxon>Microbacterium</taxon>
    </lineage>
</organism>
<dbReference type="PANTHER" id="PTHR34875:SF6">
    <property type="entry name" value="UPF0237 PROTEIN MJ1558"/>
    <property type="match status" value="1"/>
</dbReference>
<dbReference type="Pfam" id="PF13740">
    <property type="entry name" value="ACT_6"/>
    <property type="match status" value="1"/>
</dbReference>
<protein>
    <submittedName>
        <fullName evidence="2">ACT domain-containing protein</fullName>
    </submittedName>
</protein>
<reference evidence="2 3" key="1">
    <citation type="submission" date="2024-01" db="EMBL/GenBank/DDBJ databases">
        <title>the genome sequence of strain Microbacterium schleiferi NBRC 15075.</title>
        <authorList>
            <person name="Ding Y."/>
            <person name="Zhang G."/>
        </authorList>
    </citation>
    <scope>NUCLEOTIDE SEQUENCE [LARGE SCALE GENOMIC DNA]</scope>
    <source>
        <strain evidence="2 3">NBRC 15075</strain>
    </source>
</reference>